<feature type="compositionally biased region" description="Basic residues" evidence="1">
    <location>
        <begin position="97"/>
        <end position="110"/>
    </location>
</feature>
<dbReference type="OrthoDB" id="5973987at2759"/>
<keyword evidence="3" id="KW-1185">Reference proteome</keyword>
<dbReference type="AlphaFoldDB" id="A0A6A4VMG5"/>
<dbReference type="PANTHER" id="PTHR22742:SF2">
    <property type="entry name" value="EXPANSION, ISOFORM A-RELATED"/>
    <property type="match status" value="1"/>
</dbReference>
<feature type="compositionally biased region" description="Basic and acidic residues" evidence="1">
    <location>
        <begin position="49"/>
        <end position="71"/>
    </location>
</feature>
<organism evidence="2 3">
    <name type="scientific">Amphibalanus amphitrite</name>
    <name type="common">Striped barnacle</name>
    <name type="synonym">Balanus amphitrite</name>
    <dbReference type="NCBI Taxonomy" id="1232801"/>
    <lineage>
        <taxon>Eukaryota</taxon>
        <taxon>Metazoa</taxon>
        <taxon>Ecdysozoa</taxon>
        <taxon>Arthropoda</taxon>
        <taxon>Crustacea</taxon>
        <taxon>Multicrustacea</taxon>
        <taxon>Cirripedia</taxon>
        <taxon>Thoracica</taxon>
        <taxon>Thoracicalcarea</taxon>
        <taxon>Balanomorpha</taxon>
        <taxon>Balanoidea</taxon>
        <taxon>Balanidae</taxon>
        <taxon>Amphibalaninae</taxon>
        <taxon>Amphibalanus</taxon>
    </lineage>
</organism>
<sequence>MIHYDLSLCLRSAIPPSVPAVRSSIPIPDEDPYSVAGSGGSSGSSGRMGRSERPPKLPPRDTDRLPHRDIPNPDYGDDTDEQDAPVQNSGGGGGLRARLHLGRKKEKKERKKGDELYYGGFQARVPNFVKSKGSKEDPSAGRDPRELRGDPRLPVDPRDMRGYLPPAHPMQHATLQHQPQMWQQRAGYDPAMDPDAEESPYARFYNWNVVPNRVPVSFQQRRAMYVSNWQ</sequence>
<dbReference type="Proteomes" id="UP000440578">
    <property type="component" value="Unassembled WGS sequence"/>
</dbReference>
<evidence type="ECO:0000313" key="3">
    <source>
        <dbReference type="Proteomes" id="UP000440578"/>
    </source>
</evidence>
<proteinExistence type="predicted"/>
<feature type="region of interest" description="Disordered" evidence="1">
    <location>
        <begin position="23"/>
        <end position="156"/>
    </location>
</feature>
<feature type="compositionally biased region" description="Basic and acidic residues" evidence="1">
    <location>
        <begin position="133"/>
        <end position="156"/>
    </location>
</feature>
<gene>
    <name evidence="2" type="ORF">FJT64_010085</name>
</gene>
<evidence type="ECO:0000313" key="2">
    <source>
        <dbReference type="EMBL" id="KAF0291862.1"/>
    </source>
</evidence>
<protein>
    <submittedName>
        <fullName evidence="2">Uncharacterized protein</fullName>
    </submittedName>
</protein>
<dbReference type="EMBL" id="VIIS01001851">
    <property type="protein sequence ID" value="KAF0291862.1"/>
    <property type="molecule type" value="Genomic_DNA"/>
</dbReference>
<dbReference type="PANTHER" id="PTHR22742">
    <property type="entry name" value="EXPANSION, ISOFORM A-RELATED"/>
    <property type="match status" value="1"/>
</dbReference>
<comment type="caution">
    <text evidence="2">The sequence shown here is derived from an EMBL/GenBank/DDBJ whole genome shotgun (WGS) entry which is preliminary data.</text>
</comment>
<accession>A0A6A4VMG5</accession>
<reference evidence="2 3" key="1">
    <citation type="submission" date="2019-07" db="EMBL/GenBank/DDBJ databases">
        <title>Draft genome assembly of a fouling barnacle, Amphibalanus amphitrite (Darwin, 1854): The first reference genome for Thecostraca.</title>
        <authorList>
            <person name="Kim W."/>
        </authorList>
    </citation>
    <scope>NUCLEOTIDE SEQUENCE [LARGE SCALE GENOMIC DNA]</scope>
    <source>
        <strain evidence="2">SNU_AA5</strain>
        <tissue evidence="2">Soma without cirri and trophi</tissue>
    </source>
</reference>
<evidence type="ECO:0000256" key="1">
    <source>
        <dbReference type="SAM" id="MobiDB-lite"/>
    </source>
</evidence>
<name>A0A6A4VMG5_AMPAM</name>